<protein>
    <recommendedName>
        <fullName evidence="5">Purine nucleoside phosphorylase</fullName>
    </recommendedName>
</protein>
<evidence type="ECO:0008006" key="5">
    <source>
        <dbReference type="Google" id="ProtNLM"/>
    </source>
</evidence>
<feature type="chain" id="PRO_5044481364" description="Purine nucleoside phosphorylase" evidence="2">
    <location>
        <begin position="23"/>
        <end position="120"/>
    </location>
</feature>
<evidence type="ECO:0000256" key="1">
    <source>
        <dbReference type="SAM" id="MobiDB-lite"/>
    </source>
</evidence>
<evidence type="ECO:0000256" key="2">
    <source>
        <dbReference type="SAM" id="SignalP"/>
    </source>
</evidence>
<reference evidence="3 4" key="1">
    <citation type="submission" date="2008-03" db="EMBL/GenBank/DDBJ databases">
        <title>Sequencing of the draft genome and assembly of Burkholderia graminis C4D1M.</title>
        <authorList>
            <consortium name="US DOE Joint Genome Institute (JGI-PGF)"/>
            <person name="Copeland A."/>
            <person name="Lucas S."/>
            <person name="Lapidus A."/>
            <person name="Glavina del Rio T."/>
            <person name="Dalin E."/>
            <person name="Tice H."/>
            <person name="Bruce D."/>
            <person name="Goodwin L."/>
            <person name="Pitluck S."/>
            <person name="Larimer F."/>
            <person name="Land M.L."/>
            <person name="Hauser L."/>
            <person name="Tiedje J."/>
            <person name="Richardson P."/>
        </authorList>
    </citation>
    <scope>NUCLEOTIDE SEQUENCE [LARGE SCALE GENOMIC DNA]</scope>
    <source>
        <strain evidence="4">ATCC 700544 / DSM 17151 / LMG 18924 / NCIMB 13744 / C4D1M</strain>
    </source>
</reference>
<evidence type="ECO:0000313" key="4">
    <source>
        <dbReference type="Proteomes" id="UP000005045"/>
    </source>
</evidence>
<sequence>MKALLNAVLVSCALAAPALAFAQTTNGPVTRAEVRADLTRVEQAGYQPVASDASYPADIQAADAKVAAADSALSMTSKGGVAMEGSSQSGATTARASSGNSSDHSSGHSSGNGKSIFFGH</sequence>
<feature type="compositionally biased region" description="Polar residues" evidence="1">
    <location>
        <begin position="85"/>
        <end position="96"/>
    </location>
</feature>
<dbReference type="InterPro" id="IPR025421">
    <property type="entry name" value="DUF4148"/>
</dbReference>
<keyword evidence="2" id="KW-0732">Signal</keyword>
<proteinExistence type="predicted"/>
<dbReference type="RefSeq" id="WP_006048287.1">
    <property type="nucleotide sequence ID" value="NZ_ABLD01000004.1"/>
</dbReference>
<dbReference type="AlphaFoldDB" id="B1FX62"/>
<evidence type="ECO:0000313" key="3">
    <source>
        <dbReference type="EMBL" id="EDT11203.1"/>
    </source>
</evidence>
<organism evidence="3 4">
    <name type="scientific">Paraburkholderia graminis (strain ATCC 700544 / DSM 17151 / LMG 18924 / NCIMB 13744 / C4D1M)</name>
    <dbReference type="NCBI Taxonomy" id="396598"/>
    <lineage>
        <taxon>Bacteria</taxon>
        <taxon>Pseudomonadati</taxon>
        <taxon>Pseudomonadota</taxon>
        <taxon>Betaproteobacteria</taxon>
        <taxon>Burkholderiales</taxon>
        <taxon>Burkholderiaceae</taxon>
        <taxon>Paraburkholderia</taxon>
    </lineage>
</organism>
<keyword evidence="4" id="KW-1185">Reference proteome</keyword>
<gene>
    <name evidence="3" type="ORF">BgramDRAFT_1728</name>
</gene>
<feature type="compositionally biased region" description="Low complexity" evidence="1">
    <location>
        <begin position="97"/>
        <end position="120"/>
    </location>
</feature>
<feature type="signal peptide" evidence="2">
    <location>
        <begin position="1"/>
        <end position="22"/>
    </location>
</feature>
<dbReference type="Proteomes" id="UP000005045">
    <property type="component" value="Unassembled WGS sequence"/>
</dbReference>
<accession>B1FX62</accession>
<feature type="region of interest" description="Disordered" evidence="1">
    <location>
        <begin position="77"/>
        <end position="120"/>
    </location>
</feature>
<comment type="caution">
    <text evidence="3">The sequence shown here is derived from an EMBL/GenBank/DDBJ whole genome shotgun (WGS) entry which is preliminary data.</text>
</comment>
<dbReference type="EMBL" id="ABLD01000004">
    <property type="protein sequence ID" value="EDT11203.1"/>
    <property type="molecule type" value="Genomic_DNA"/>
</dbReference>
<dbReference type="Pfam" id="PF13663">
    <property type="entry name" value="DUF4148"/>
    <property type="match status" value="1"/>
</dbReference>
<dbReference type="OrthoDB" id="9099264at2"/>
<name>B1FX62_PARG4</name>